<keyword evidence="1 3" id="KW-0597">Phosphoprotein</keyword>
<feature type="domain" description="HTH luxR-type" evidence="4">
    <location>
        <begin position="163"/>
        <end position="228"/>
    </location>
</feature>
<dbReference type="CDD" id="cd17535">
    <property type="entry name" value="REC_NarL-like"/>
    <property type="match status" value="1"/>
</dbReference>
<reference evidence="6 7" key="1">
    <citation type="submission" date="2017-11" db="EMBL/GenBank/DDBJ databases">
        <title>Genomic Encyclopedia of Archaeal and Bacterial Type Strains, Phase II (KMG-II): From Individual Species to Whole Genera.</title>
        <authorList>
            <person name="Goeker M."/>
        </authorList>
    </citation>
    <scope>NUCLEOTIDE SEQUENCE [LARGE SCALE GENOMIC DNA]</scope>
    <source>
        <strain evidence="6 7">DSM 27763</strain>
    </source>
</reference>
<dbReference type="Pfam" id="PF00072">
    <property type="entry name" value="Response_reg"/>
    <property type="match status" value="1"/>
</dbReference>
<dbReference type="AlphaFoldDB" id="A0A2M9BDT8"/>
<dbReference type="InterPro" id="IPR000792">
    <property type="entry name" value="Tscrpt_reg_LuxR_C"/>
</dbReference>
<feature type="modified residue" description="4-aspartylphosphate" evidence="3">
    <location>
        <position position="71"/>
    </location>
</feature>
<feature type="domain" description="Response regulatory" evidence="5">
    <location>
        <begin position="20"/>
        <end position="136"/>
    </location>
</feature>
<dbReference type="PROSITE" id="PS50043">
    <property type="entry name" value="HTH_LUXR_2"/>
    <property type="match status" value="1"/>
</dbReference>
<dbReference type="Proteomes" id="UP000230842">
    <property type="component" value="Unassembled WGS sequence"/>
</dbReference>
<dbReference type="PANTHER" id="PTHR43214">
    <property type="entry name" value="TWO-COMPONENT RESPONSE REGULATOR"/>
    <property type="match status" value="1"/>
</dbReference>
<proteinExistence type="predicted"/>
<dbReference type="SMART" id="SM00421">
    <property type="entry name" value="HTH_LUXR"/>
    <property type="match status" value="1"/>
</dbReference>
<protein>
    <submittedName>
        <fullName evidence="6">DNA-binding NarL/FixJ family response regulator</fullName>
    </submittedName>
</protein>
<dbReference type="SUPFAM" id="SSF52172">
    <property type="entry name" value="CheY-like"/>
    <property type="match status" value="1"/>
</dbReference>
<comment type="caution">
    <text evidence="6">The sequence shown here is derived from an EMBL/GenBank/DDBJ whole genome shotgun (WGS) entry which is preliminary data.</text>
</comment>
<keyword evidence="7" id="KW-1185">Reference proteome</keyword>
<dbReference type="PRINTS" id="PR00038">
    <property type="entry name" value="HTHLUXR"/>
</dbReference>
<dbReference type="InterPro" id="IPR011006">
    <property type="entry name" value="CheY-like_superfamily"/>
</dbReference>
<sequence length="239" mass="25176">MTFGTTPPSGRGGAVTRPPRVMVVDDQTLVRQGIRALLDLSSEVAVVAEAADGDEAMARLAEIAVDVVLLDLRTSGCDGLSALADLKARGFDVPVLLLTTVYDERQAGDALQAGARGYLLKDVSLAQLVGAIRCLANGGTFLQPVVTERLLRVVRTRRTDLDATPNPVPLTAREVDVLRLAASGWSNREIAAGLHLAEGTVKNHMSAALVKLGVRDRTRAVLRALEEGLLAPASSAEAP</sequence>
<evidence type="ECO:0000313" key="6">
    <source>
        <dbReference type="EMBL" id="PJJ56113.1"/>
    </source>
</evidence>
<evidence type="ECO:0000256" key="3">
    <source>
        <dbReference type="PROSITE-ProRule" id="PRU00169"/>
    </source>
</evidence>
<dbReference type="InterPro" id="IPR001789">
    <property type="entry name" value="Sig_transdc_resp-reg_receiver"/>
</dbReference>
<evidence type="ECO:0000256" key="1">
    <source>
        <dbReference type="ARBA" id="ARBA00022553"/>
    </source>
</evidence>
<evidence type="ECO:0000259" key="4">
    <source>
        <dbReference type="PROSITE" id="PS50043"/>
    </source>
</evidence>
<dbReference type="GO" id="GO:0003677">
    <property type="term" value="F:DNA binding"/>
    <property type="evidence" value="ECO:0007669"/>
    <property type="project" value="UniProtKB-KW"/>
</dbReference>
<dbReference type="Gene3D" id="3.40.50.2300">
    <property type="match status" value="1"/>
</dbReference>
<name>A0A2M9BDT8_9ACTN</name>
<dbReference type="EMBL" id="PGEZ01000001">
    <property type="protein sequence ID" value="PJJ56113.1"/>
    <property type="molecule type" value="Genomic_DNA"/>
</dbReference>
<organism evidence="6 7">
    <name type="scientific">Mumia flava</name>
    <dbReference type="NCBI Taxonomy" id="1348852"/>
    <lineage>
        <taxon>Bacteria</taxon>
        <taxon>Bacillati</taxon>
        <taxon>Actinomycetota</taxon>
        <taxon>Actinomycetes</taxon>
        <taxon>Propionibacteriales</taxon>
        <taxon>Nocardioidaceae</taxon>
        <taxon>Mumia</taxon>
    </lineage>
</organism>
<evidence type="ECO:0000313" key="7">
    <source>
        <dbReference type="Proteomes" id="UP000230842"/>
    </source>
</evidence>
<dbReference type="InterPro" id="IPR039420">
    <property type="entry name" value="WalR-like"/>
</dbReference>
<dbReference type="GO" id="GO:0000160">
    <property type="term" value="P:phosphorelay signal transduction system"/>
    <property type="evidence" value="ECO:0007669"/>
    <property type="project" value="InterPro"/>
</dbReference>
<dbReference type="InterPro" id="IPR016032">
    <property type="entry name" value="Sig_transdc_resp-reg_C-effctor"/>
</dbReference>
<dbReference type="PROSITE" id="PS50110">
    <property type="entry name" value="RESPONSE_REGULATORY"/>
    <property type="match status" value="1"/>
</dbReference>
<keyword evidence="2 6" id="KW-0238">DNA-binding</keyword>
<dbReference type="OrthoDB" id="9808843at2"/>
<evidence type="ECO:0000259" key="5">
    <source>
        <dbReference type="PROSITE" id="PS50110"/>
    </source>
</evidence>
<accession>A0A2M9BDT8</accession>
<evidence type="ECO:0000256" key="2">
    <source>
        <dbReference type="ARBA" id="ARBA00023125"/>
    </source>
</evidence>
<dbReference type="CDD" id="cd06170">
    <property type="entry name" value="LuxR_C_like"/>
    <property type="match status" value="1"/>
</dbReference>
<dbReference type="Pfam" id="PF00196">
    <property type="entry name" value="GerE"/>
    <property type="match status" value="1"/>
</dbReference>
<dbReference type="PROSITE" id="PS00622">
    <property type="entry name" value="HTH_LUXR_1"/>
    <property type="match status" value="1"/>
</dbReference>
<dbReference type="InterPro" id="IPR058245">
    <property type="entry name" value="NreC/VraR/RcsB-like_REC"/>
</dbReference>
<dbReference type="SMART" id="SM00448">
    <property type="entry name" value="REC"/>
    <property type="match status" value="1"/>
</dbReference>
<dbReference type="GO" id="GO:0006355">
    <property type="term" value="P:regulation of DNA-templated transcription"/>
    <property type="evidence" value="ECO:0007669"/>
    <property type="project" value="InterPro"/>
</dbReference>
<dbReference type="SUPFAM" id="SSF46894">
    <property type="entry name" value="C-terminal effector domain of the bipartite response regulators"/>
    <property type="match status" value="1"/>
</dbReference>
<gene>
    <name evidence="6" type="ORF">CLV56_0317</name>
</gene>